<protein>
    <submittedName>
        <fullName evidence="2">Uncharacterized protein</fullName>
    </submittedName>
</protein>
<feature type="region of interest" description="Disordered" evidence="1">
    <location>
        <begin position="29"/>
        <end position="52"/>
    </location>
</feature>
<proteinExistence type="predicted"/>
<accession>A0A0E9U4N9</accession>
<feature type="compositionally biased region" description="Basic and acidic residues" evidence="1">
    <location>
        <begin position="43"/>
        <end position="52"/>
    </location>
</feature>
<organism evidence="2">
    <name type="scientific">Anguilla anguilla</name>
    <name type="common">European freshwater eel</name>
    <name type="synonym">Muraena anguilla</name>
    <dbReference type="NCBI Taxonomy" id="7936"/>
    <lineage>
        <taxon>Eukaryota</taxon>
        <taxon>Metazoa</taxon>
        <taxon>Chordata</taxon>
        <taxon>Craniata</taxon>
        <taxon>Vertebrata</taxon>
        <taxon>Euteleostomi</taxon>
        <taxon>Actinopterygii</taxon>
        <taxon>Neopterygii</taxon>
        <taxon>Teleostei</taxon>
        <taxon>Anguilliformes</taxon>
        <taxon>Anguillidae</taxon>
        <taxon>Anguilla</taxon>
    </lineage>
</organism>
<evidence type="ECO:0000256" key="1">
    <source>
        <dbReference type="SAM" id="MobiDB-lite"/>
    </source>
</evidence>
<reference evidence="2" key="1">
    <citation type="submission" date="2014-11" db="EMBL/GenBank/DDBJ databases">
        <authorList>
            <person name="Amaro Gonzalez C."/>
        </authorList>
    </citation>
    <scope>NUCLEOTIDE SEQUENCE</scope>
</reference>
<evidence type="ECO:0000313" key="2">
    <source>
        <dbReference type="EMBL" id="JAH59923.1"/>
    </source>
</evidence>
<reference evidence="2" key="2">
    <citation type="journal article" date="2015" name="Fish Shellfish Immunol.">
        <title>Early steps in the European eel (Anguilla anguilla)-Vibrio vulnificus interaction in the gills: Role of the RtxA13 toxin.</title>
        <authorList>
            <person name="Callol A."/>
            <person name="Pajuelo D."/>
            <person name="Ebbesson L."/>
            <person name="Teles M."/>
            <person name="MacKenzie S."/>
            <person name="Amaro C."/>
        </authorList>
    </citation>
    <scope>NUCLEOTIDE SEQUENCE</scope>
</reference>
<sequence length="52" mass="6004">MFLKFHKLYNLYTYKVPLPTLAGAVRRPLRPSGRFHAAPHTSTENRDTMCAQ</sequence>
<dbReference type="EMBL" id="GBXM01048654">
    <property type="protein sequence ID" value="JAH59923.1"/>
    <property type="molecule type" value="Transcribed_RNA"/>
</dbReference>
<dbReference type="AlphaFoldDB" id="A0A0E9U4N9"/>
<name>A0A0E9U4N9_ANGAN</name>